<dbReference type="GO" id="GO:0043565">
    <property type="term" value="F:sequence-specific DNA binding"/>
    <property type="evidence" value="ECO:0007669"/>
    <property type="project" value="TreeGrafter"/>
</dbReference>
<dbReference type="OrthoDB" id="424465at2759"/>
<dbReference type="InterPro" id="IPR003347">
    <property type="entry name" value="JmjC_dom"/>
</dbReference>
<protein>
    <recommendedName>
        <fullName evidence="1">JmjC domain-containing protein</fullName>
    </recommendedName>
</protein>
<dbReference type="GO" id="GO:0016706">
    <property type="term" value="F:2-oxoglutarate-dependent dioxygenase activity"/>
    <property type="evidence" value="ECO:0007669"/>
    <property type="project" value="TreeGrafter"/>
</dbReference>
<dbReference type="STRING" id="670580.A0A1X6N0Y9"/>
<dbReference type="GO" id="GO:0045905">
    <property type="term" value="P:positive regulation of translational termination"/>
    <property type="evidence" value="ECO:0007669"/>
    <property type="project" value="TreeGrafter"/>
</dbReference>
<dbReference type="GO" id="GO:0005634">
    <property type="term" value="C:nucleus"/>
    <property type="evidence" value="ECO:0007669"/>
    <property type="project" value="TreeGrafter"/>
</dbReference>
<dbReference type="PROSITE" id="PS51184">
    <property type="entry name" value="JMJC"/>
    <property type="match status" value="1"/>
</dbReference>
<dbReference type="SMART" id="SM00558">
    <property type="entry name" value="JmjC"/>
    <property type="match status" value="1"/>
</dbReference>
<dbReference type="Proteomes" id="UP000194127">
    <property type="component" value="Unassembled WGS sequence"/>
</dbReference>
<dbReference type="PANTHER" id="PTHR12480">
    <property type="entry name" value="ARGININE DEMETHYLASE AND LYSYL-HYDROXYLASE JMJD"/>
    <property type="match status" value="1"/>
</dbReference>
<dbReference type="RefSeq" id="XP_024339083.1">
    <property type="nucleotide sequence ID" value="XM_024485512.1"/>
</dbReference>
<keyword evidence="3" id="KW-1185">Reference proteome</keyword>
<dbReference type="GeneID" id="36330461"/>
<accession>A0A1X6N0Y9</accession>
<feature type="domain" description="JmjC" evidence="1">
    <location>
        <begin position="130"/>
        <end position="381"/>
    </location>
</feature>
<dbReference type="Gene3D" id="2.60.120.650">
    <property type="entry name" value="Cupin"/>
    <property type="match status" value="1"/>
</dbReference>
<dbReference type="EMBL" id="KZ110597">
    <property type="protein sequence ID" value="OSX62289.1"/>
    <property type="molecule type" value="Genomic_DNA"/>
</dbReference>
<reference evidence="2 3" key="1">
    <citation type="submission" date="2017-04" db="EMBL/GenBank/DDBJ databases">
        <title>Genome Sequence of the Model Brown-Rot Fungus Postia placenta SB12.</title>
        <authorList>
            <consortium name="DOE Joint Genome Institute"/>
            <person name="Gaskell J."/>
            <person name="Kersten P."/>
            <person name="Larrondo L.F."/>
            <person name="Canessa P."/>
            <person name="Martinez D."/>
            <person name="Hibbett D."/>
            <person name="Schmoll M."/>
            <person name="Kubicek C.P."/>
            <person name="Martinez A.T."/>
            <person name="Yadav J."/>
            <person name="Master E."/>
            <person name="Magnuson J.K."/>
            <person name="James T."/>
            <person name="Yaver D."/>
            <person name="Berka R."/>
            <person name="Labutti K."/>
            <person name="Lipzen A."/>
            <person name="Aerts A."/>
            <person name="Barry K."/>
            <person name="Henrissat B."/>
            <person name="Blanchette R."/>
            <person name="Grigoriev I."/>
            <person name="Cullen D."/>
        </authorList>
    </citation>
    <scope>NUCLEOTIDE SEQUENCE [LARGE SCALE GENOMIC DNA]</scope>
    <source>
        <strain evidence="2 3">MAD-698-R-SB12</strain>
    </source>
</reference>
<dbReference type="PANTHER" id="PTHR12480:SF6">
    <property type="entry name" value="2-OXOGLUTARATE AND IRON-DEPENDENT OXYGENASE JMJD4"/>
    <property type="match status" value="1"/>
</dbReference>
<sequence>MGCDYLAEPPSYSQFFQNYLLPNKPVLIGPRVISSWPAYHAWASHADPDNPQIDWDYLSDVYGEHEVMVADCATREFSDQKRETMRFRDLVALWKAGHGGALYAKDWHLARAVATAAPPPSPSPAPSSPSRGPALGSFYATPALFRDDWMNAYYSACTADDFRFVYAGAAHTFTPLHRDVYASYSWSTNVAGRKRWWLFPPAQTPLLGGEARGDVVPSGWYHQVENLTACISINHNWCNSVNLPALYESMCAKVEEVERALEDVQELLAQNGTDWRGEWTRIVQDVVEKDAGWNWVTFWKMVLHALRIASGCEDQTSSLWEPASPELTPPWSFIKARVRPCFDDFIRREQCEFELVEGLRGVVDAVGAALQINGAREPYSL</sequence>
<evidence type="ECO:0000259" key="1">
    <source>
        <dbReference type="PROSITE" id="PS51184"/>
    </source>
</evidence>
<gene>
    <name evidence="2" type="ORF">POSPLADRAFT_1143097</name>
</gene>
<evidence type="ECO:0000313" key="3">
    <source>
        <dbReference type="Proteomes" id="UP000194127"/>
    </source>
</evidence>
<organism evidence="2 3">
    <name type="scientific">Postia placenta MAD-698-R-SB12</name>
    <dbReference type="NCBI Taxonomy" id="670580"/>
    <lineage>
        <taxon>Eukaryota</taxon>
        <taxon>Fungi</taxon>
        <taxon>Dikarya</taxon>
        <taxon>Basidiomycota</taxon>
        <taxon>Agaricomycotina</taxon>
        <taxon>Agaricomycetes</taxon>
        <taxon>Polyporales</taxon>
        <taxon>Adustoporiaceae</taxon>
        <taxon>Rhodonia</taxon>
    </lineage>
</organism>
<dbReference type="AlphaFoldDB" id="A0A1X6N0Y9"/>
<dbReference type="SUPFAM" id="SSF51197">
    <property type="entry name" value="Clavaminate synthase-like"/>
    <property type="match status" value="1"/>
</dbReference>
<dbReference type="InterPro" id="IPR050910">
    <property type="entry name" value="JMJD6_ArgDemeth/LysHydrox"/>
</dbReference>
<dbReference type="Pfam" id="PF13621">
    <property type="entry name" value="Cupin_8"/>
    <property type="match status" value="1"/>
</dbReference>
<name>A0A1X6N0Y9_9APHY</name>
<proteinExistence type="predicted"/>
<evidence type="ECO:0000313" key="2">
    <source>
        <dbReference type="EMBL" id="OSX62289.1"/>
    </source>
</evidence>
<dbReference type="InterPro" id="IPR041667">
    <property type="entry name" value="Cupin_8"/>
</dbReference>
<dbReference type="GO" id="GO:0005737">
    <property type="term" value="C:cytoplasm"/>
    <property type="evidence" value="ECO:0007669"/>
    <property type="project" value="TreeGrafter"/>
</dbReference>